<dbReference type="Gene3D" id="3.40.930.10">
    <property type="entry name" value="Mannitol-specific EII, Chain A"/>
    <property type="match status" value="1"/>
</dbReference>
<comment type="function">
    <text evidence="8">The phosphoenolpyruvate-dependent sugar phosphotransferase system (sugar PTS), a major carbohydrate active transport system, catalyzes the phosphorylation of incoming sugar substrates concomitantly with their translocation across the cell membrane. The enzyme II UlaABC PTS system is involved in ascorbate transport.</text>
</comment>
<keyword evidence="13" id="KW-1185">Reference proteome</keyword>
<evidence type="ECO:0000256" key="2">
    <source>
        <dbReference type="ARBA" id="ARBA00022448"/>
    </source>
</evidence>
<accession>A0ABS4WZN1</accession>
<gene>
    <name evidence="12" type="ORF">JOF43_001508</name>
</gene>
<evidence type="ECO:0000256" key="4">
    <source>
        <dbReference type="ARBA" id="ARBA00022553"/>
    </source>
</evidence>
<name>A0ABS4WZN1_9MICO</name>
<dbReference type="CDD" id="cd00211">
    <property type="entry name" value="PTS_IIA_fru"/>
    <property type="match status" value="1"/>
</dbReference>
<dbReference type="Pfam" id="PF00359">
    <property type="entry name" value="PTS_EIIA_2"/>
    <property type="match status" value="1"/>
</dbReference>
<protein>
    <recommendedName>
        <fullName evidence="9">Ascorbate-specific PTS system EIIA component</fullName>
    </recommendedName>
    <alternativeName>
        <fullName evidence="10">Ascorbate-specific phosphotransferase enzyme IIA component</fullName>
    </alternativeName>
</protein>
<evidence type="ECO:0000256" key="7">
    <source>
        <dbReference type="ARBA" id="ARBA00022777"/>
    </source>
</evidence>
<evidence type="ECO:0000256" key="6">
    <source>
        <dbReference type="ARBA" id="ARBA00022683"/>
    </source>
</evidence>
<feature type="domain" description="PTS EIIA type-2" evidence="11">
    <location>
        <begin position="7"/>
        <end position="151"/>
    </location>
</feature>
<dbReference type="InterPro" id="IPR051351">
    <property type="entry name" value="Ascorbate-PTS_EIIA_comp"/>
</dbReference>
<evidence type="ECO:0000256" key="8">
    <source>
        <dbReference type="ARBA" id="ARBA00037387"/>
    </source>
</evidence>
<dbReference type="PROSITE" id="PS51094">
    <property type="entry name" value="PTS_EIIA_TYPE_2"/>
    <property type="match status" value="1"/>
</dbReference>
<sequence>MSASLAQLITEDHVVLGASADTWQDAIRQAAFPLLRSRAVTEEYVSRMIDVVETFGPYIVLAPGVALAHAQPDGTVSRTSMSAMTLAEGVAFGNAEHDPVRLVLCLAASDSTSHLEALRAFVQIIRTPESVERLVTAASPQVFLAGLVPADA</sequence>
<keyword evidence="6" id="KW-0598">Phosphotransferase system</keyword>
<dbReference type="InterPro" id="IPR002178">
    <property type="entry name" value="PTS_EIIA_type-2_dom"/>
</dbReference>
<dbReference type="SUPFAM" id="SSF55804">
    <property type="entry name" value="Phoshotransferase/anion transport protein"/>
    <property type="match status" value="1"/>
</dbReference>
<dbReference type="RefSeq" id="WP_209900802.1">
    <property type="nucleotide sequence ID" value="NZ_BAAAJW010000002.1"/>
</dbReference>
<reference evidence="12 13" key="1">
    <citation type="submission" date="2021-03" db="EMBL/GenBank/DDBJ databases">
        <title>Sequencing the genomes of 1000 actinobacteria strains.</title>
        <authorList>
            <person name="Klenk H.-P."/>
        </authorList>
    </citation>
    <scope>NUCLEOTIDE SEQUENCE [LARGE SCALE GENOMIC DNA]</scope>
    <source>
        <strain evidence="12 13">DSM 14566</strain>
    </source>
</reference>
<dbReference type="PANTHER" id="PTHR36203">
    <property type="entry name" value="ASCORBATE-SPECIFIC PTS SYSTEM EIIA COMPONENT"/>
    <property type="match status" value="1"/>
</dbReference>
<keyword evidence="3" id="KW-0963">Cytoplasm</keyword>
<evidence type="ECO:0000313" key="12">
    <source>
        <dbReference type="EMBL" id="MBP2381551.1"/>
    </source>
</evidence>
<keyword evidence="5" id="KW-0808">Transferase</keyword>
<keyword evidence="4" id="KW-0597">Phosphoprotein</keyword>
<keyword evidence="2" id="KW-0813">Transport</keyword>
<dbReference type="InterPro" id="IPR016152">
    <property type="entry name" value="PTrfase/Anion_transptr"/>
</dbReference>
<keyword evidence="7" id="KW-0418">Kinase</keyword>
<evidence type="ECO:0000259" key="11">
    <source>
        <dbReference type="PROSITE" id="PS51094"/>
    </source>
</evidence>
<comment type="caution">
    <text evidence="12">The sequence shown here is derived from an EMBL/GenBank/DDBJ whole genome shotgun (WGS) entry which is preliminary data.</text>
</comment>
<dbReference type="PANTHER" id="PTHR36203:SF1">
    <property type="entry name" value="ASCORBATE-SPECIFIC PTS SYSTEM EIIA COMPONENT"/>
    <property type="match status" value="1"/>
</dbReference>
<evidence type="ECO:0000256" key="1">
    <source>
        <dbReference type="ARBA" id="ARBA00004496"/>
    </source>
</evidence>
<dbReference type="Proteomes" id="UP001519290">
    <property type="component" value="Unassembled WGS sequence"/>
</dbReference>
<organism evidence="12 13">
    <name type="scientific">Brachybacterium sacelli</name>
    <dbReference type="NCBI Taxonomy" id="173364"/>
    <lineage>
        <taxon>Bacteria</taxon>
        <taxon>Bacillati</taxon>
        <taxon>Actinomycetota</taxon>
        <taxon>Actinomycetes</taxon>
        <taxon>Micrococcales</taxon>
        <taxon>Dermabacteraceae</taxon>
        <taxon>Brachybacterium</taxon>
    </lineage>
</organism>
<comment type="subcellular location">
    <subcellularLocation>
        <location evidence="1">Cytoplasm</location>
    </subcellularLocation>
</comment>
<evidence type="ECO:0000256" key="9">
    <source>
        <dbReference type="ARBA" id="ARBA00041175"/>
    </source>
</evidence>
<evidence type="ECO:0000256" key="10">
    <source>
        <dbReference type="ARBA" id="ARBA00042072"/>
    </source>
</evidence>
<proteinExistence type="predicted"/>
<evidence type="ECO:0000256" key="3">
    <source>
        <dbReference type="ARBA" id="ARBA00022490"/>
    </source>
</evidence>
<dbReference type="EMBL" id="JAGIOD010000001">
    <property type="protein sequence ID" value="MBP2381551.1"/>
    <property type="molecule type" value="Genomic_DNA"/>
</dbReference>
<evidence type="ECO:0000313" key="13">
    <source>
        <dbReference type="Proteomes" id="UP001519290"/>
    </source>
</evidence>
<evidence type="ECO:0000256" key="5">
    <source>
        <dbReference type="ARBA" id="ARBA00022679"/>
    </source>
</evidence>